<dbReference type="GO" id="GO:0044877">
    <property type="term" value="F:protein-containing complex binding"/>
    <property type="evidence" value="ECO:0007669"/>
    <property type="project" value="TreeGrafter"/>
</dbReference>
<dbReference type="EMBL" id="JACMSC010000019">
    <property type="protein sequence ID" value="KAG6474742.1"/>
    <property type="molecule type" value="Genomic_DNA"/>
</dbReference>
<keyword evidence="4" id="KW-1185">Reference proteome</keyword>
<dbReference type="Proteomes" id="UP000734854">
    <property type="component" value="Unassembled WGS sequence"/>
</dbReference>
<sequence>MASQSSSNKLHEPLVVKGATQPTKLLLLGGNGFIGTEICKLALDQGLSVSSLSRSGRSSTREPWADKVEWHKGNLLEPESLKGAMTGVSVVISLVGGFGSYEEMIQMNGTANINAIRVAAEKGVERFVFVSAADFRAVEGLIRGYHEGKRLAEAELKSKFPEKCVILRPGYVYGTKQLGSMKLPLWPVFAPFEMVLQHFGPLYRLPLVGPFFTPPISVAAVAKLALRGATDPAFPHGAIEIHDMIRLSKQK</sequence>
<dbReference type="Pfam" id="PF13460">
    <property type="entry name" value="NAD_binding_10"/>
    <property type="match status" value="1"/>
</dbReference>
<dbReference type="GO" id="GO:0005739">
    <property type="term" value="C:mitochondrion"/>
    <property type="evidence" value="ECO:0007669"/>
    <property type="project" value="TreeGrafter"/>
</dbReference>
<dbReference type="AlphaFoldDB" id="A0A8J5C8K3"/>
<feature type="domain" description="NAD(P)-binding" evidence="1">
    <location>
        <begin position="29"/>
        <end position="172"/>
    </location>
</feature>
<evidence type="ECO:0000313" key="2">
    <source>
        <dbReference type="EMBL" id="KAG6472939.1"/>
    </source>
</evidence>
<dbReference type="InterPro" id="IPR051207">
    <property type="entry name" value="ComplexI_NDUFA9_subunit"/>
</dbReference>
<gene>
    <name evidence="3" type="ORF">ZIOFF_068681</name>
    <name evidence="2" type="ORF">ZIOFF_070418</name>
</gene>
<reference evidence="3 4" key="1">
    <citation type="submission" date="2020-08" db="EMBL/GenBank/DDBJ databases">
        <title>Plant Genome Project.</title>
        <authorList>
            <person name="Zhang R.-G."/>
        </authorList>
    </citation>
    <scope>NUCLEOTIDE SEQUENCE [LARGE SCALE GENOMIC DNA]</scope>
    <source>
        <tissue evidence="3">Rhizome</tissue>
    </source>
</reference>
<name>A0A8J5C8K3_ZINOF</name>
<evidence type="ECO:0000313" key="4">
    <source>
        <dbReference type="Proteomes" id="UP000734854"/>
    </source>
</evidence>
<dbReference type="InterPro" id="IPR016040">
    <property type="entry name" value="NAD(P)-bd_dom"/>
</dbReference>
<evidence type="ECO:0000313" key="3">
    <source>
        <dbReference type="EMBL" id="KAG6474742.1"/>
    </source>
</evidence>
<organism evidence="3 4">
    <name type="scientific">Zingiber officinale</name>
    <name type="common">Ginger</name>
    <name type="synonym">Amomum zingiber</name>
    <dbReference type="NCBI Taxonomy" id="94328"/>
    <lineage>
        <taxon>Eukaryota</taxon>
        <taxon>Viridiplantae</taxon>
        <taxon>Streptophyta</taxon>
        <taxon>Embryophyta</taxon>
        <taxon>Tracheophyta</taxon>
        <taxon>Spermatophyta</taxon>
        <taxon>Magnoliopsida</taxon>
        <taxon>Liliopsida</taxon>
        <taxon>Zingiberales</taxon>
        <taxon>Zingiberaceae</taxon>
        <taxon>Zingiber</taxon>
    </lineage>
</organism>
<comment type="caution">
    <text evidence="3">The sequence shown here is derived from an EMBL/GenBank/DDBJ whole genome shotgun (WGS) entry which is preliminary data.</text>
</comment>
<protein>
    <recommendedName>
        <fullName evidence="1">NAD(P)-binding domain-containing protein</fullName>
    </recommendedName>
</protein>
<dbReference type="EMBL" id="JACMSC010000020">
    <property type="protein sequence ID" value="KAG6472939.1"/>
    <property type="molecule type" value="Genomic_DNA"/>
</dbReference>
<dbReference type="OrthoDB" id="276721at2759"/>
<evidence type="ECO:0000259" key="1">
    <source>
        <dbReference type="Pfam" id="PF13460"/>
    </source>
</evidence>
<proteinExistence type="predicted"/>
<dbReference type="PANTHER" id="PTHR12126">
    <property type="entry name" value="NADH-UBIQUINONE OXIDOREDUCTASE 39 KDA SUBUNIT-RELATED"/>
    <property type="match status" value="1"/>
</dbReference>
<accession>A0A8J5C8K3</accession>
<dbReference type="PANTHER" id="PTHR12126:SF16">
    <property type="entry name" value="MIOREX COMPLEX COMPONENT 2"/>
    <property type="match status" value="1"/>
</dbReference>